<proteinExistence type="predicted"/>
<dbReference type="AlphaFoldDB" id="A0A1I7ZAY9"/>
<evidence type="ECO:0000313" key="2">
    <source>
        <dbReference type="WBParaSite" id="L893_g24586.t1"/>
    </source>
</evidence>
<dbReference type="Proteomes" id="UP000095287">
    <property type="component" value="Unplaced"/>
</dbReference>
<accession>A0A1I7ZAY9</accession>
<organism evidence="1 2">
    <name type="scientific">Steinernema glaseri</name>
    <dbReference type="NCBI Taxonomy" id="37863"/>
    <lineage>
        <taxon>Eukaryota</taxon>
        <taxon>Metazoa</taxon>
        <taxon>Ecdysozoa</taxon>
        <taxon>Nematoda</taxon>
        <taxon>Chromadorea</taxon>
        <taxon>Rhabditida</taxon>
        <taxon>Tylenchina</taxon>
        <taxon>Panagrolaimomorpha</taxon>
        <taxon>Strongyloidoidea</taxon>
        <taxon>Steinernematidae</taxon>
        <taxon>Steinernema</taxon>
    </lineage>
</organism>
<evidence type="ECO:0000313" key="1">
    <source>
        <dbReference type="Proteomes" id="UP000095287"/>
    </source>
</evidence>
<reference evidence="2" key="1">
    <citation type="submission" date="2016-11" db="UniProtKB">
        <authorList>
            <consortium name="WormBaseParasite"/>
        </authorList>
    </citation>
    <scope>IDENTIFICATION</scope>
</reference>
<protein>
    <submittedName>
        <fullName evidence="2">Secreted protein</fullName>
    </submittedName>
</protein>
<sequence>MKLSQFLRCFGSLPEGFKTSKIPGTFSRLITDTYLLPTTFANPTTAHESFCTLLNQYIGDGTTKIVLSDPYVQNADCKTREKQYKRTRTFIRYNYLLTGFLSSCALLAPGCQTYEINSKFPLAEFRVPEIRAILNPKGDREVNLKSYGLLDMHCRFLMIYRTDALGNPIMYHIGLGKGLALFDVDLALVGKPVQEEEKAGPEEESKAVLGIGHSRFSVTEYEIGEESSPIVTP</sequence>
<dbReference type="WBParaSite" id="L893_g24586.t1">
    <property type="protein sequence ID" value="L893_g24586.t1"/>
    <property type="gene ID" value="L893_g24586"/>
</dbReference>
<keyword evidence="1" id="KW-1185">Reference proteome</keyword>
<name>A0A1I7ZAY9_9BILA</name>